<feature type="compositionally biased region" description="Low complexity" evidence="2">
    <location>
        <begin position="80"/>
        <end position="96"/>
    </location>
</feature>
<evidence type="ECO:0000313" key="6">
    <source>
        <dbReference type="Proteomes" id="UP000799750"/>
    </source>
</evidence>
<feature type="compositionally biased region" description="Basic and acidic residues" evidence="2">
    <location>
        <begin position="103"/>
        <end position="123"/>
    </location>
</feature>
<feature type="compositionally biased region" description="Basic and acidic residues" evidence="2">
    <location>
        <begin position="185"/>
        <end position="195"/>
    </location>
</feature>
<reference evidence="5" key="1">
    <citation type="journal article" date="2020" name="Stud. Mycol.">
        <title>101 Dothideomycetes genomes: a test case for predicting lifestyles and emergence of pathogens.</title>
        <authorList>
            <person name="Haridas S."/>
            <person name="Albert R."/>
            <person name="Binder M."/>
            <person name="Bloem J."/>
            <person name="Labutti K."/>
            <person name="Salamov A."/>
            <person name="Andreopoulos B."/>
            <person name="Baker S."/>
            <person name="Barry K."/>
            <person name="Bills G."/>
            <person name="Bluhm B."/>
            <person name="Cannon C."/>
            <person name="Castanera R."/>
            <person name="Culley D."/>
            <person name="Daum C."/>
            <person name="Ezra D."/>
            <person name="Gonzalez J."/>
            <person name="Henrissat B."/>
            <person name="Kuo A."/>
            <person name="Liang C."/>
            <person name="Lipzen A."/>
            <person name="Lutzoni F."/>
            <person name="Magnuson J."/>
            <person name="Mondo S."/>
            <person name="Nolan M."/>
            <person name="Ohm R."/>
            <person name="Pangilinan J."/>
            <person name="Park H.-J."/>
            <person name="Ramirez L."/>
            <person name="Alfaro M."/>
            <person name="Sun H."/>
            <person name="Tritt A."/>
            <person name="Yoshinaga Y."/>
            <person name="Zwiers L.-H."/>
            <person name="Turgeon B."/>
            <person name="Goodwin S."/>
            <person name="Spatafora J."/>
            <person name="Crous P."/>
            <person name="Grigoriev I."/>
        </authorList>
    </citation>
    <scope>NUCLEOTIDE SEQUENCE</scope>
    <source>
        <strain evidence="5">CBS 269.34</strain>
    </source>
</reference>
<feature type="compositionally biased region" description="Basic and acidic residues" evidence="2">
    <location>
        <begin position="1"/>
        <end position="11"/>
    </location>
</feature>
<feature type="domain" description="RPAP1 N-terminal" evidence="4">
    <location>
        <begin position="117"/>
        <end position="161"/>
    </location>
</feature>
<feature type="compositionally biased region" description="Pro residues" evidence="2">
    <location>
        <begin position="210"/>
        <end position="238"/>
    </location>
</feature>
<proteinExistence type="inferred from homology"/>
<organism evidence="5 6">
    <name type="scientific">Lophium mytilinum</name>
    <dbReference type="NCBI Taxonomy" id="390894"/>
    <lineage>
        <taxon>Eukaryota</taxon>
        <taxon>Fungi</taxon>
        <taxon>Dikarya</taxon>
        <taxon>Ascomycota</taxon>
        <taxon>Pezizomycotina</taxon>
        <taxon>Dothideomycetes</taxon>
        <taxon>Pleosporomycetidae</taxon>
        <taxon>Mytilinidiales</taxon>
        <taxon>Mytilinidiaceae</taxon>
        <taxon>Lophium</taxon>
    </lineage>
</organism>
<dbReference type="Pfam" id="PF08620">
    <property type="entry name" value="RPAP1_C"/>
    <property type="match status" value="1"/>
</dbReference>
<dbReference type="InterPro" id="IPR039913">
    <property type="entry name" value="RPAP1/Rba50"/>
</dbReference>
<evidence type="ECO:0000259" key="3">
    <source>
        <dbReference type="Pfam" id="PF08620"/>
    </source>
</evidence>
<evidence type="ECO:0000259" key="4">
    <source>
        <dbReference type="Pfam" id="PF08621"/>
    </source>
</evidence>
<evidence type="ECO:0008006" key="7">
    <source>
        <dbReference type="Google" id="ProtNLM"/>
    </source>
</evidence>
<keyword evidence="6" id="KW-1185">Reference proteome</keyword>
<dbReference type="InterPro" id="IPR013929">
    <property type="entry name" value="RPAP1_C"/>
</dbReference>
<gene>
    <name evidence="5" type="ORF">BU16DRAFT_523596</name>
</gene>
<accession>A0A6A6R8N9</accession>
<feature type="compositionally biased region" description="Acidic residues" evidence="2">
    <location>
        <begin position="13"/>
        <end position="22"/>
    </location>
</feature>
<comment type="similarity">
    <text evidence="1">Belongs to the RPAP1 family.</text>
</comment>
<dbReference type="Proteomes" id="UP000799750">
    <property type="component" value="Unassembled WGS sequence"/>
</dbReference>
<feature type="compositionally biased region" description="Polar residues" evidence="2">
    <location>
        <begin position="48"/>
        <end position="66"/>
    </location>
</feature>
<dbReference type="OrthoDB" id="348201at2759"/>
<dbReference type="EMBL" id="MU004183">
    <property type="protein sequence ID" value="KAF2500846.1"/>
    <property type="molecule type" value="Genomic_DNA"/>
</dbReference>
<feature type="domain" description="RPAP1 C-terminal" evidence="3">
    <location>
        <begin position="293"/>
        <end position="360"/>
    </location>
</feature>
<evidence type="ECO:0000256" key="2">
    <source>
        <dbReference type="SAM" id="MobiDB-lite"/>
    </source>
</evidence>
<dbReference type="AlphaFoldDB" id="A0A6A6R8N9"/>
<dbReference type="PANTHER" id="PTHR21483:SF18">
    <property type="entry name" value="RNA POLYMERASE II-ASSOCIATED PROTEIN 1"/>
    <property type="match status" value="1"/>
</dbReference>
<dbReference type="PANTHER" id="PTHR21483">
    <property type="entry name" value="RNA POLYMERASE II-ASSOCIATED PROTEIN 1"/>
    <property type="match status" value="1"/>
</dbReference>
<evidence type="ECO:0000313" key="5">
    <source>
        <dbReference type="EMBL" id="KAF2500846.1"/>
    </source>
</evidence>
<name>A0A6A6R8N9_9PEZI</name>
<dbReference type="InterPro" id="IPR013930">
    <property type="entry name" value="RPAP1_N"/>
</dbReference>
<dbReference type="GO" id="GO:0006366">
    <property type="term" value="P:transcription by RNA polymerase II"/>
    <property type="evidence" value="ECO:0007669"/>
    <property type="project" value="InterPro"/>
</dbReference>
<feature type="region of interest" description="Disordered" evidence="2">
    <location>
        <begin position="1"/>
        <end position="142"/>
    </location>
</feature>
<sequence length="459" mass="50381">MSLARGERFELNLDSDDEEQDAQQENHEAAAQIPPIYNFVGDIKERVSTTAKPPTAPTMRSSQSGFPTHKKRERVSAFKQQRAANATPNNQTAPATSRNSQVPRRDSELTHEEAERERIDQENNQRLAEMSPDEIEQEQKELFEGLSPALIQRLLGRATIDDGRNEKAFDSMLPSTDPPRSPTKAKAESSSKKVTFDTSVPDTPTTTEPAAPPSPQLQPATEPIPDPPSIHFPQSPHPPDLDPSSSTFLTDLHDHYFPSLPYDPARLAWLTPLDPADTSSPYHPSQDALNPSDLRFGFNGALIPPRMAASISTTKGLHHHGDAPEAAGYTVPELARLARSKVAAQRCVAFQTLGRVLYRLGRGEFGVEEGVVTVDGPVRVAKDLGMAGDEEDGSGEGDREESVGSAMCRGLWECMEEGRVVETLVDESEREGGHLTAKTYAQEALWNWRRGGGRKRKAV</sequence>
<feature type="region of interest" description="Disordered" evidence="2">
    <location>
        <begin position="165"/>
        <end position="247"/>
    </location>
</feature>
<evidence type="ECO:0000256" key="1">
    <source>
        <dbReference type="ARBA" id="ARBA00009953"/>
    </source>
</evidence>
<protein>
    <recommendedName>
        <fullName evidence="7">Transcription factor Rba50</fullName>
    </recommendedName>
</protein>
<dbReference type="Pfam" id="PF08621">
    <property type="entry name" value="RPAP1_N"/>
    <property type="match status" value="1"/>
</dbReference>